<reference evidence="12" key="1">
    <citation type="submission" date="2022-05" db="EMBL/GenBank/DDBJ databases">
        <authorList>
            <person name="Jo J.-H."/>
            <person name="Im W.-T."/>
        </authorList>
    </citation>
    <scope>NUCLEOTIDE SEQUENCE</scope>
    <source>
        <strain evidence="12">SE220</strain>
    </source>
</reference>
<evidence type="ECO:0000256" key="1">
    <source>
        <dbReference type="ARBA" id="ARBA00001917"/>
    </source>
</evidence>
<dbReference type="Pfam" id="PF00724">
    <property type="entry name" value="Oxidored_FMN"/>
    <property type="match status" value="1"/>
</dbReference>
<evidence type="ECO:0000256" key="3">
    <source>
        <dbReference type="ARBA" id="ARBA00011048"/>
    </source>
</evidence>
<dbReference type="RefSeq" id="WP_249831722.1">
    <property type="nucleotide sequence ID" value="NZ_JAMGBE010000003.1"/>
</dbReference>
<comment type="similarity">
    <text evidence="3">In the N-terminal section; belongs to the NADH:flavin oxidoreductase/NADH oxidase family.</text>
</comment>
<dbReference type="Gene3D" id="3.50.50.60">
    <property type="entry name" value="FAD/NAD(P)-binding domain"/>
    <property type="match status" value="1"/>
</dbReference>
<dbReference type="PANTHER" id="PTHR42917:SF2">
    <property type="entry name" value="2,4-DIENOYL-COA REDUCTASE [(2E)-ENOYL-COA-PRODUCING]"/>
    <property type="match status" value="1"/>
</dbReference>
<sequence length="689" mass="76333">MTRDPRYDILFEPVQIGPVTARNRFYQVPHCTGIGWTQPETLARLRGIKAEGGWAVVATEETEIHPTGDCEPFHEGRLWDDRDVPAMALMADAVHEHGALAAIEIMHHGASAANWGTRLAPLAPSHRPIIYYSPVQARAMDKQDIRDLRGWHREAAVRSKKAGFDIVYVYATHDLSIAQHFLSRRKNDRIDEYGGSLENRVRLLRELIEDTKDAVGDKCAVALRFCGDELIGDDGLTYDGEARDVVEMLAELPDLWDVNISTWPNDSQTSRFAKEGFQEEYTSFVKKLTTKPVVGVGRFTSPDTMVSQIRRGLMDFIGAARPSIADPFLPKKIEEGRIDDIRECIGCNMCVSSDYTSTNLRCTQNPTMGEEWRRGWHPEIIPPKRSEGTVLVVGAGPAGLEAALAAARRGFDVHLAEAGSELGGRVIRESRLPGLSEWARVRDWRVGQLERMANVSIYRDSALEAEHILEFGARHVAIATGSTWRRDGVGRDSGFAIPGFDGPSVYTPDDVMTGRDPEAGPVIIWDDDHYYMGGVLAELCRYAGHEVVLVTPAAMVSAWTVNTLEALPIAKRLARMGIEVVPYTSVVGFDGAQVRLRSGLTGEETSRSAGALVTVTARLPLDDLHEQLRDRWEGAGIASIARIGDCWAPSTIQQAVYSGHKWARGLDEEPELLIPRELPFIESGRVQQR</sequence>
<comment type="caution">
    <text evidence="12">The sequence shown here is derived from an EMBL/GenBank/DDBJ whole genome shotgun (WGS) entry which is preliminary data.</text>
</comment>
<dbReference type="Pfam" id="PF12831">
    <property type="entry name" value="FAD_oxidored"/>
    <property type="match status" value="1"/>
</dbReference>
<comment type="cofactor">
    <cofactor evidence="1">
        <name>FMN</name>
        <dbReference type="ChEBI" id="CHEBI:58210"/>
    </cofactor>
</comment>
<keyword evidence="8" id="KW-0408">Iron</keyword>
<accession>A0ABT0S2Z1</accession>
<dbReference type="SUPFAM" id="SSF51395">
    <property type="entry name" value="FMN-linked oxidoreductases"/>
    <property type="match status" value="1"/>
</dbReference>
<feature type="domain" description="TMADH/DMDH/HD second alpha/beta" evidence="11">
    <location>
        <begin position="507"/>
        <end position="584"/>
    </location>
</feature>
<keyword evidence="4" id="KW-0285">Flavoprotein</keyword>
<evidence type="ECO:0000256" key="9">
    <source>
        <dbReference type="ARBA" id="ARBA00023014"/>
    </source>
</evidence>
<name>A0ABT0S2Z1_9SPHN</name>
<evidence type="ECO:0000256" key="6">
    <source>
        <dbReference type="ARBA" id="ARBA00022723"/>
    </source>
</evidence>
<organism evidence="12 13">
    <name type="scientific">Sphingomonas hankyongi</name>
    <dbReference type="NCBI Taxonomy" id="2908209"/>
    <lineage>
        <taxon>Bacteria</taxon>
        <taxon>Pseudomonadati</taxon>
        <taxon>Pseudomonadota</taxon>
        <taxon>Alphaproteobacteria</taxon>
        <taxon>Sphingomonadales</taxon>
        <taxon>Sphingomonadaceae</taxon>
        <taxon>Sphingomonas</taxon>
    </lineage>
</organism>
<dbReference type="InterPro" id="IPR036188">
    <property type="entry name" value="FAD/NAD-bd_sf"/>
</dbReference>
<evidence type="ECO:0000256" key="8">
    <source>
        <dbReference type="ARBA" id="ARBA00023004"/>
    </source>
</evidence>
<evidence type="ECO:0000313" key="13">
    <source>
        <dbReference type="Proteomes" id="UP001165342"/>
    </source>
</evidence>
<protein>
    <submittedName>
        <fullName evidence="12">FAD-dependent oxidoreductase</fullName>
    </submittedName>
</protein>
<dbReference type="Proteomes" id="UP001165342">
    <property type="component" value="Unassembled WGS sequence"/>
</dbReference>
<dbReference type="CDD" id="cd02929">
    <property type="entry name" value="TMADH_HD_FMN"/>
    <property type="match status" value="1"/>
</dbReference>
<dbReference type="InterPro" id="IPR001155">
    <property type="entry name" value="OxRdtase_FMN_N"/>
</dbReference>
<gene>
    <name evidence="12" type="ORF">LZ538_09175</name>
</gene>
<dbReference type="PANTHER" id="PTHR42917">
    <property type="entry name" value="2,4-DIENOYL-COA REDUCTASE"/>
    <property type="match status" value="1"/>
</dbReference>
<dbReference type="PRINTS" id="PR00368">
    <property type="entry name" value="FADPNR"/>
</dbReference>
<keyword evidence="6" id="KW-0479">Metal-binding</keyword>
<evidence type="ECO:0000259" key="10">
    <source>
        <dbReference type="Pfam" id="PF00724"/>
    </source>
</evidence>
<evidence type="ECO:0000256" key="7">
    <source>
        <dbReference type="ARBA" id="ARBA00023002"/>
    </source>
</evidence>
<dbReference type="InterPro" id="IPR051793">
    <property type="entry name" value="NADH:flavin_oxidoreductase"/>
</dbReference>
<dbReference type="InterPro" id="IPR013785">
    <property type="entry name" value="Aldolase_TIM"/>
</dbReference>
<dbReference type="InterPro" id="IPR054428">
    <property type="entry name" value="TMADH/DMDH/HD_second_a-b"/>
</dbReference>
<dbReference type="SUPFAM" id="SSF51905">
    <property type="entry name" value="FAD/NAD(P)-binding domain"/>
    <property type="match status" value="1"/>
</dbReference>
<keyword evidence="13" id="KW-1185">Reference proteome</keyword>
<dbReference type="Gene3D" id="3.20.20.70">
    <property type="entry name" value="Aldolase class I"/>
    <property type="match status" value="1"/>
</dbReference>
<keyword evidence="7" id="KW-0560">Oxidoreductase</keyword>
<evidence type="ECO:0000256" key="4">
    <source>
        <dbReference type="ARBA" id="ARBA00022630"/>
    </source>
</evidence>
<dbReference type="InterPro" id="IPR037348">
    <property type="entry name" value="TMADH/DMDH_FMN-bd"/>
</dbReference>
<feature type="domain" description="NADH:flavin oxidoreductase/NADH oxidase N-terminal" evidence="10">
    <location>
        <begin position="10"/>
        <end position="339"/>
    </location>
</feature>
<proteinExistence type="inferred from homology"/>
<evidence type="ECO:0000313" key="12">
    <source>
        <dbReference type="EMBL" id="MCL6730223.1"/>
    </source>
</evidence>
<evidence type="ECO:0000256" key="5">
    <source>
        <dbReference type="ARBA" id="ARBA00022643"/>
    </source>
</evidence>
<evidence type="ECO:0000256" key="2">
    <source>
        <dbReference type="ARBA" id="ARBA00001966"/>
    </source>
</evidence>
<dbReference type="Gene3D" id="3.40.50.720">
    <property type="entry name" value="NAD(P)-binding Rossmann-like Domain"/>
    <property type="match status" value="1"/>
</dbReference>
<evidence type="ECO:0000259" key="11">
    <source>
        <dbReference type="Pfam" id="PF22620"/>
    </source>
</evidence>
<comment type="cofactor">
    <cofactor evidence="2">
        <name>[4Fe-4S] cluster</name>
        <dbReference type="ChEBI" id="CHEBI:49883"/>
    </cofactor>
</comment>
<keyword evidence="5" id="KW-0288">FMN</keyword>
<keyword evidence="9" id="KW-0411">Iron-sulfur</keyword>
<dbReference type="Pfam" id="PF22620">
    <property type="entry name" value="OYE-like_second_a-b"/>
    <property type="match status" value="1"/>
</dbReference>
<dbReference type="EMBL" id="JAMGBE010000003">
    <property type="protein sequence ID" value="MCL6730223.1"/>
    <property type="molecule type" value="Genomic_DNA"/>
</dbReference>